<keyword evidence="1" id="KW-1133">Transmembrane helix</keyword>
<dbReference type="AlphaFoldDB" id="A0A369IIQ7"/>
<dbReference type="SUPFAM" id="SSF51182">
    <property type="entry name" value="RmlC-like cupins"/>
    <property type="match status" value="1"/>
</dbReference>
<dbReference type="EMBL" id="QPIW01000001">
    <property type="protein sequence ID" value="RDB08055.1"/>
    <property type="molecule type" value="Genomic_DNA"/>
</dbReference>
<dbReference type="OrthoDB" id="72027at2"/>
<dbReference type="Pfam" id="PF07883">
    <property type="entry name" value="Cupin_2"/>
    <property type="match status" value="1"/>
</dbReference>
<gene>
    <name evidence="3" type="ORF">DVG78_03135</name>
</gene>
<sequence>MATDLYAGFTNPIAGETFRCISFSKEAFTIDWVVQPEGYVPFEHIHINQAEIFHVKSGEMRILIDGQEHIVKTGDSITVSKGKRHIAFNNKPEVMNCIVEYRPGLDNFKFFQCFGGLTLDEDYNKKGQINIPKMCYFTKKMNAQCITRPTSIPAPVFQMVINLFFVVGTVLGWNKLYTKYTGDY</sequence>
<dbReference type="Gene3D" id="2.60.120.10">
    <property type="entry name" value="Jelly Rolls"/>
    <property type="match status" value="1"/>
</dbReference>
<dbReference type="Proteomes" id="UP000253141">
    <property type="component" value="Unassembled WGS sequence"/>
</dbReference>
<feature type="domain" description="Cupin type-2" evidence="2">
    <location>
        <begin position="32"/>
        <end position="98"/>
    </location>
</feature>
<evidence type="ECO:0000256" key="1">
    <source>
        <dbReference type="SAM" id="Phobius"/>
    </source>
</evidence>
<keyword evidence="4" id="KW-1185">Reference proteome</keyword>
<evidence type="ECO:0000313" key="4">
    <source>
        <dbReference type="Proteomes" id="UP000253141"/>
    </source>
</evidence>
<evidence type="ECO:0000259" key="2">
    <source>
        <dbReference type="Pfam" id="PF07883"/>
    </source>
</evidence>
<keyword evidence="1" id="KW-0812">Transmembrane</keyword>
<feature type="transmembrane region" description="Helical" evidence="1">
    <location>
        <begin position="152"/>
        <end position="173"/>
    </location>
</feature>
<dbReference type="InterPro" id="IPR014710">
    <property type="entry name" value="RmlC-like_jellyroll"/>
</dbReference>
<evidence type="ECO:0000313" key="3">
    <source>
        <dbReference type="EMBL" id="RDB08055.1"/>
    </source>
</evidence>
<protein>
    <submittedName>
        <fullName evidence="3">Cupin domain-containing protein</fullName>
    </submittedName>
</protein>
<organism evidence="3 4">
    <name type="scientific">Runella aurantiaca</name>
    <dbReference type="NCBI Taxonomy" id="2282308"/>
    <lineage>
        <taxon>Bacteria</taxon>
        <taxon>Pseudomonadati</taxon>
        <taxon>Bacteroidota</taxon>
        <taxon>Cytophagia</taxon>
        <taxon>Cytophagales</taxon>
        <taxon>Spirosomataceae</taxon>
        <taxon>Runella</taxon>
    </lineage>
</organism>
<accession>A0A369IIQ7</accession>
<dbReference type="RefSeq" id="WP_114459584.1">
    <property type="nucleotide sequence ID" value="NZ_QPIW01000001.1"/>
</dbReference>
<name>A0A369IIQ7_9BACT</name>
<dbReference type="InterPro" id="IPR013096">
    <property type="entry name" value="Cupin_2"/>
</dbReference>
<proteinExistence type="predicted"/>
<comment type="caution">
    <text evidence="3">The sequence shown here is derived from an EMBL/GenBank/DDBJ whole genome shotgun (WGS) entry which is preliminary data.</text>
</comment>
<dbReference type="InterPro" id="IPR011051">
    <property type="entry name" value="RmlC_Cupin_sf"/>
</dbReference>
<keyword evidence="1" id="KW-0472">Membrane</keyword>
<reference evidence="3 4" key="1">
    <citation type="submission" date="2018-07" db="EMBL/GenBank/DDBJ databases">
        <title>Genome analysis of Runella aurantiaca.</title>
        <authorList>
            <person name="Yang X."/>
        </authorList>
    </citation>
    <scope>NUCLEOTIDE SEQUENCE [LARGE SCALE GENOMIC DNA]</scope>
    <source>
        <strain evidence="3 4">YX9</strain>
    </source>
</reference>